<dbReference type="PROSITE" id="PS50885">
    <property type="entry name" value="HAMP"/>
    <property type="match status" value="1"/>
</dbReference>
<dbReference type="SMART" id="SM00388">
    <property type="entry name" value="HisKA"/>
    <property type="match status" value="1"/>
</dbReference>
<dbReference type="GO" id="GO:0000155">
    <property type="term" value="F:phosphorelay sensor kinase activity"/>
    <property type="evidence" value="ECO:0007669"/>
    <property type="project" value="InterPro"/>
</dbReference>
<evidence type="ECO:0000256" key="2">
    <source>
        <dbReference type="ARBA" id="ARBA00004651"/>
    </source>
</evidence>
<dbReference type="Pfam" id="PF00072">
    <property type="entry name" value="Response_reg"/>
    <property type="match status" value="1"/>
</dbReference>
<evidence type="ECO:0000256" key="16">
    <source>
        <dbReference type="PROSITE-ProRule" id="PRU00110"/>
    </source>
</evidence>
<evidence type="ECO:0000256" key="9">
    <source>
        <dbReference type="ARBA" id="ARBA00022777"/>
    </source>
</evidence>
<evidence type="ECO:0000256" key="11">
    <source>
        <dbReference type="ARBA" id="ARBA00022989"/>
    </source>
</evidence>
<dbReference type="GO" id="GO:0005886">
    <property type="term" value="C:plasma membrane"/>
    <property type="evidence" value="ECO:0007669"/>
    <property type="project" value="UniProtKB-SubCell"/>
</dbReference>
<dbReference type="PANTHER" id="PTHR45339">
    <property type="entry name" value="HYBRID SIGNAL TRANSDUCTION HISTIDINE KINASE J"/>
    <property type="match status" value="1"/>
</dbReference>
<evidence type="ECO:0000256" key="7">
    <source>
        <dbReference type="ARBA" id="ARBA00022692"/>
    </source>
</evidence>
<dbReference type="InterPro" id="IPR036890">
    <property type="entry name" value="HATPase_C_sf"/>
</dbReference>
<comment type="subunit">
    <text evidence="14">At low DSF concentrations, interacts with RpfF.</text>
</comment>
<evidence type="ECO:0000256" key="13">
    <source>
        <dbReference type="ARBA" id="ARBA00023136"/>
    </source>
</evidence>
<dbReference type="EC" id="2.7.13.3" evidence="3"/>
<dbReference type="Gene3D" id="6.10.340.10">
    <property type="match status" value="1"/>
</dbReference>
<dbReference type="PANTHER" id="PTHR45339:SF1">
    <property type="entry name" value="HYBRID SIGNAL TRANSDUCTION HISTIDINE KINASE J"/>
    <property type="match status" value="1"/>
</dbReference>
<proteinExistence type="predicted"/>
<evidence type="ECO:0000256" key="14">
    <source>
        <dbReference type="ARBA" id="ARBA00064003"/>
    </source>
</evidence>
<dbReference type="InterPro" id="IPR008207">
    <property type="entry name" value="Sig_transdc_His_kin_Hpt_dom"/>
</dbReference>
<dbReference type="InterPro" id="IPR003594">
    <property type="entry name" value="HATPase_dom"/>
</dbReference>
<dbReference type="Pfam" id="PF00672">
    <property type="entry name" value="HAMP"/>
    <property type="match status" value="1"/>
</dbReference>
<keyword evidence="6" id="KW-0808">Transferase</keyword>
<keyword evidence="11 18" id="KW-1133">Transmembrane helix</keyword>
<dbReference type="InterPro" id="IPR003661">
    <property type="entry name" value="HisK_dim/P_dom"/>
</dbReference>
<dbReference type="CDD" id="cd16922">
    <property type="entry name" value="HATPase_EvgS-ArcB-TorS-like"/>
    <property type="match status" value="1"/>
</dbReference>
<evidence type="ECO:0000256" key="10">
    <source>
        <dbReference type="ARBA" id="ARBA00022840"/>
    </source>
</evidence>
<dbReference type="Pfam" id="PF02518">
    <property type="entry name" value="HATPase_c"/>
    <property type="match status" value="1"/>
</dbReference>
<keyword evidence="24" id="KW-1185">Reference proteome</keyword>
<dbReference type="SUPFAM" id="SSF47226">
    <property type="entry name" value="Histidine-containing phosphotransfer domain, HPT domain"/>
    <property type="match status" value="1"/>
</dbReference>
<dbReference type="Gene3D" id="3.30.565.10">
    <property type="entry name" value="Histidine kinase-like ATPase, C-terminal domain"/>
    <property type="match status" value="1"/>
</dbReference>
<dbReference type="CDD" id="cd17546">
    <property type="entry name" value="REC_hyHK_CKI1_RcsC-like"/>
    <property type="match status" value="1"/>
</dbReference>
<evidence type="ECO:0000259" key="21">
    <source>
        <dbReference type="PROSITE" id="PS50885"/>
    </source>
</evidence>
<evidence type="ECO:0000256" key="4">
    <source>
        <dbReference type="ARBA" id="ARBA00022475"/>
    </source>
</evidence>
<dbReference type="PROSITE" id="PS50894">
    <property type="entry name" value="HPT"/>
    <property type="match status" value="1"/>
</dbReference>
<dbReference type="RefSeq" id="WP_138239131.1">
    <property type="nucleotide sequence ID" value="NZ_VBRY01000006.1"/>
</dbReference>
<dbReference type="InterPro" id="IPR005467">
    <property type="entry name" value="His_kinase_dom"/>
</dbReference>
<organism evidence="23 24">
    <name type="scientific">Mariprofundus erugo</name>
    <dbReference type="NCBI Taxonomy" id="2528639"/>
    <lineage>
        <taxon>Bacteria</taxon>
        <taxon>Pseudomonadati</taxon>
        <taxon>Pseudomonadota</taxon>
        <taxon>Candidatius Mariprofundia</taxon>
        <taxon>Mariprofundales</taxon>
        <taxon>Mariprofundaceae</taxon>
        <taxon>Mariprofundus</taxon>
    </lineage>
</organism>
<evidence type="ECO:0000313" key="23">
    <source>
        <dbReference type="EMBL" id="TLS67215.1"/>
    </source>
</evidence>
<dbReference type="SUPFAM" id="SSF52172">
    <property type="entry name" value="CheY-like"/>
    <property type="match status" value="2"/>
</dbReference>
<reference evidence="23 24" key="1">
    <citation type="journal article" date="2019" name="Appl. Environ. Microbiol.">
        <title>Environmental Evidence and Genomic Insight of Iron-oxidizing Bacteria Preference Towards More Corrosion Resistant Stainless Steel at Higher Salinities.</title>
        <authorList>
            <person name="Garrison C.E."/>
            <person name="Price K.A."/>
            <person name="Field E.K."/>
        </authorList>
    </citation>
    <scope>NUCLEOTIDE SEQUENCE [LARGE SCALE GENOMIC DNA]</scope>
    <source>
        <strain evidence="23 24">P3</strain>
    </source>
</reference>
<dbReference type="SMART" id="SM00387">
    <property type="entry name" value="HATPase_c"/>
    <property type="match status" value="1"/>
</dbReference>
<evidence type="ECO:0000256" key="12">
    <source>
        <dbReference type="ARBA" id="ARBA00023012"/>
    </source>
</evidence>
<gene>
    <name evidence="23" type="ORF">FEF65_07180</name>
</gene>
<dbReference type="EMBL" id="VBRY01000006">
    <property type="protein sequence ID" value="TLS67215.1"/>
    <property type="molecule type" value="Genomic_DNA"/>
</dbReference>
<dbReference type="AlphaFoldDB" id="A0A5R9GQ65"/>
<feature type="domain" description="HPt" evidence="22">
    <location>
        <begin position="852"/>
        <end position="941"/>
    </location>
</feature>
<feature type="domain" description="Histidine kinase" evidence="19">
    <location>
        <begin position="319"/>
        <end position="539"/>
    </location>
</feature>
<evidence type="ECO:0000256" key="15">
    <source>
        <dbReference type="ARBA" id="ARBA00068150"/>
    </source>
</evidence>
<dbReference type="PROSITE" id="PS50110">
    <property type="entry name" value="RESPONSE_REGULATORY"/>
    <property type="match status" value="2"/>
</dbReference>
<dbReference type="InterPro" id="IPR011006">
    <property type="entry name" value="CheY-like_superfamily"/>
</dbReference>
<dbReference type="FunFam" id="3.30.565.10:FF:000010">
    <property type="entry name" value="Sensor histidine kinase RcsC"/>
    <property type="match status" value="1"/>
</dbReference>
<dbReference type="Pfam" id="PF00512">
    <property type="entry name" value="HisKA"/>
    <property type="match status" value="1"/>
</dbReference>
<comment type="caution">
    <text evidence="23">The sequence shown here is derived from an EMBL/GenBank/DDBJ whole genome shotgun (WGS) entry which is preliminary data.</text>
</comment>
<comment type="catalytic activity">
    <reaction evidence="1">
        <text>ATP + protein L-histidine = ADP + protein N-phospho-L-histidine.</text>
        <dbReference type="EC" id="2.7.13.3"/>
    </reaction>
</comment>
<evidence type="ECO:0000256" key="1">
    <source>
        <dbReference type="ARBA" id="ARBA00000085"/>
    </source>
</evidence>
<dbReference type="Gene3D" id="1.10.287.130">
    <property type="match status" value="1"/>
</dbReference>
<dbReference type="SUPFAM" id="SSF55874">
    <property type="entry name" value="ATPase domain of HSP90 chaperone/DNA topoisomerase II/histidine kinase"/>
    <property type="match status" value="1"/>
</dbReference>
<evidence type="ECO:0000259" key="19">
    <source>
        <dbReference type="PROSITE" id="PS50109"/>
    </source>
</evidence>
<sequence>MNEMTSANEKIIRRGMRWKLMAGVIITIVAMVTLLTILQLSSYKNSMNNALETHINFLKEEMSRKADKSAENLSGHVQTLIATNRLSLVRDFIRDAVQDIDDLKYVVLMKGNEAKVAFGSNLEPAMREALTDGDISSFAASQRNKMTREFVYGGHRFLETIIPIRIQGEHWGVLRLGFSLDLLNRRLLQSQEYINTETAHVVVQATVTAAIFLILGTFAVYFLARRWTDPIRKLVQFSHELARGNFDAKPHISMRSDDEIGMLVASIEEMAASLSSSYEKLANHGHELESEVEKRTHQLAEARDRALAATRAKSDFLANMSHEIRTPMNAVIGLSHLALGHAEGRQQQDYLNKILAASKALLIIINDILDFSKIEAGKMSMETVEFDLDETLKHVAGVGGIEAARKGLDFLFDVPPGLPMLRGDPVRLGQVLLNLVNNALKFTSRGEVVVTIQVLESSDADALLSFSIRDTGIGMVAEQLVGIFDAFSQADTSTTRKFGGTGLGLAICKQLVGMMGGEIGVESTPGEGSCFHFTARLALSRPIRTESACIEPHKSVYIVDAGRHSGDILQRMLTGAGFTSQWFTTVGDAQAALQDENVRQPDLLLVDWQLPDANTETAIRRLRQAAGESLPVVLIQPIGHEEKMQYQGVDVRLFKPVICSELLDGIERALNPDAVASAVDQRTVASMHRLNGVRLLLAEDNEINREVAEGLLLRAGVSLQVVHDGQQLLEAVEHDDFDAILLDLQMPVMGGLEVTRILRSQARFDAVPIIAMTANAMAEDRQRCLQAGMNDHLAKPIHPDKLYDTLVRWIDDSRLSAAAIVPAPLVEDVALPEMPEIDGLDVRDGLMRIGGDPLRYASVLESFLGSHADAMAKLGELADAGDLEGVRTRLHLLKGVCGNIGATALHQQLELLEVEVDREDCLPPAEMKALADSFAALLASIGQWHAGRRDVIKEHGLMEAKPLIEQMRLLLNEYNGDAVDMLAGLSDALAGSEAGRLYPQLRQQLSAYDFDAALATLDRIEALCGQDDATA</sequence>
<evidence type="ECO:0000259" key="22">
    <source>
        <dbReference type="PROSITE" id="PS50894"/>
    </source>
</evidence>
<dbReference type="InterPro" id="IPR003660">
    <property type="entry name" value="HAMP_dom"/>
</dbReference>
<dbReference type="FunFam" id="1.10.287.130:FF:000002">
    <property type="entry name" value="Two-component osmosensing histidine kinase"/>
    <property type="match status" value="1"/>
</dbReference>
<dbReference type="SMART" id="SM00304">
    <property type="entry name" value="HAMP"/>
    <property type="match status" value="1"/>
</dbReference>
<comment type="subcellular location">
    <subcellularLocation>
        <location evidence="2">Cell membrane</location>
        <topology evidence="2">Multi-pass membrane protein</topology>
    </subcellularLocation>
</comment>
<dbReference type="GO" id="GO:0005524">
    <property type="term" value="F:ATP binding"/>
    <property type="evidence" value="ECO:0007669"/>
    <property type="project" value="UniProtKB-KW"/>
</dbReference>
<dbReference type="Proteomes" id="UP000306585">
    <property type="component" value="Unassembled WGS sequence"/>
</dbReference>
<accession>A0A5R9GQ65</accession>
<feature type="domain" description="HAMP" evidence="21">
    <location>
        <begin position="225"/>
        <end position="279"/>
    </location>
</feature>
<keyword evidence="4" id="KW-1003">Cell membrane</keyword>
<feature type="transmembrane region" description="Helical" evidence="18">
    <location>
        <begin position="20"/>
        <end position="40"/>
    </location>
</feature>
<protein>
    <recommendedName>
        <fullName evidence="15">Sensory/regulatory protein RpfC</fullName>
        <ecNumber evidence="3">2.7.13.3</ecNumber>
    </recommendedName>
</protein>
<keyword evidence="9" id="KW-0418">Kinase</keyword>
<evidence type="ECO:0000256" key="8">
    <source>
        <dbReference type="ARBA" id="ARBA00022741"/>
    </source>
</evidence>
<evidence type="ECO:0000256" key="5">
    <source>
        <dbReference type="ARBA" id="ARBA00022553"/>
    </source>
</evidence>
<dbReference type="Gene3D" id="1.20.120.160">
    <property type="entry name" value="HPT domain"/>
    <property type="match status" value="1"/>
</dbReference>
<keyword evidence="5 17" id="KW-0597">Phosphoprotein</keyword>
<feature type="domain" description="Response regulatory" evidence="20">
    <location>
        <begin position="694"/>
        <end position="810"/>
    </location>
</feature>
<dbReference type="Pfam" id="PF01627">
    <property type="entry name" value="Hpt"/>
    <property type="match status" value="1"/>
</dbReference>
<feature type="modified residue" description="4-aspartylphosphate" evidence="17">
    <location>
        <position position="607"/>
    </location>
</feature>
<dbReference type="CDD" id="cd06225">
    <property type="entry name" value="HAMP"/>
    <property type="match status" value="1"/>
</dbReference>
<feature type="transmembrane region" description="Helical" evidence="18">
    <location>
        <begin position="201"/>
        <end position="224"/>
    </location>
</feature>
<dbReference type="CDD" id="cd00082">
    <property type="entry name" value="HisKA"/>
    <property type="match status" value="1"/>
</dbReference>
<keyword evidence="12" id="KW-0902">Two-component regulatory system</keyword>
<dbReference type="PRINTS" id="PR00344">
    <property type="entry name" value="BCTRLSENSOR"/>
</dbReference>
<feature type="domain" description="Response regulatory" evidence="20">
    <location>
        <begin position="555"/>
        <end position="670"/>
    </location>
</feature>
<keyword evidence="7 18" id="KW-0812">Transmembrane</keyword>
<dbReference type="InterPro" id="IPR036097">
    <property type="entry name" value="HisK_dim/P_sf"/>
</dbReference>
<dbReference type="InterPro" id="IPR001789">
    <property type="entry name" value="Sig_transdc_resp-reg_receiver"/>
</dbReference>
<keyword evidence="10" id="KW-0067">ATP-binding</keyword>
<evidence type="ECO:0000256" key="17">
    <source>
        <dbReference type="PROSITE-ProRule" id="PRU00169"/>
    </source>
</evidence>
<feature type="modified residue" description="4-aspartylphosphate" evidence="17">
    <location>
        <position position="743"/>
    </location>
</feature>
<dbReference type="SMART" id="SM00448">
    <property type="entry name" value="REC"/>
    <property type="match status" value="2"/>
</dbReference>
<dbReference type="SUPFAM" id="SSF47384">
    <property type="entry name" value="Homodimeric domain of signal transducing histidine kinase"/>
    <property type="match status" value="1"/>
</dbReference>
<evidence type="ECO:0000256" key="3">
    <source>
        <dbReference type="ARBA" id="ARBA00012438"/>
    </source>
</evidence>
<keyword evidence="13 18" id="KW-0472">Membrane</keyword>
<feature type="modified residue" description="Phosphohistidine" evidence="16">
    <location>
        <position position="891"/>
    </location>
</feature>
<dbReference type="InterPro" id="IPR036641">
    <property type="entry name" value="HPT_dom_sf"/>
</dbReference>
<dbReference type="Gene3D" id="3.40.50.2300">
    <property type="match status" value="2"/>
</dbReference>
<evidence type="ECO:0000256" key="6">
    <source>
        <dbReference type="ARBA" id="ARBA00022679"/>
    </source>
</evidence>
<dbReference type="InterPro" id="IPR004358">
    <property type="entry name" value="Sig_transdc_His_kin-like_C"/>
</dbReference>
<evidence type="ECO:0000313" key="24">
    <source>
        <dbReference type="Proteomes" id="UP000306585"/>
    </source>
</evidence>
<dbReference type="PROSITE" id="PS50109">
    <property type="entry name" value="HIS_KIN"/>
    <property type="match status" value="1"/>
</dbReference>
<dbReference type="SUPFAM" id="SSF158472">
    <property type="entry name" value="HAMP domain-like"/>
    <property type="match status" value="1"/>
</dbReference>
<evidence type="ECO:0000256" key="18">
    <source>
        <dbReference type="SAM" id="Phobius"/>
    </source>
</evidence>
<name>A0A5R9GQ65_9PROT</name>
<evidence type="ECO:0000259" key="20">
    <source>
        <dbReference type="PROSITE" id="PS50110"/>
    </source>
</evidence>
<keyword evidence="8" id="KW-0547">Nucleotide-binding</keyword>